<protein>
    <submittedName>
        <fullName evidence="1">Uncharacterized protein</fullName>
    </submittedName>
</protein>
<reference evidence="1 2" key="1">
    <citation type="submission" date="2018-11" db="EMBL/GenBank/DDBJ databases">
        <authorList>
            <consortium name="Pathogen Informatics"/>
        </authorList>
    </citation>
    <scope>NUCLEOTIDE SEQUENCE [LARGE SCALE GENOMIC DNA]</scope>
    <source>
        <strain evidence="1 2">Zambia</strain>
    </source>
</reference>
<evidence type="ECO:0000313" key="1">
    <source>
        <dbReference type="EMBL" id="VDP23359.1"/>
    </source>
</evidence>
<keyword evidence="2" id="KW-1185">Reference proteome</keyword>
<evidence type="ECO:0000313" key="2">
    <source>
        <dbReference type="Proteomes" id="UP000277204"/>
    </source>
</evidence>
<organism evidence="1 2">
    <name type="scientific">Schistosoma margrebowiei</name>
    <dbReference type="NCBI Taxonomy" id="48269"/>
    <lineage>
        <taxon>Eukaryota</taxon>
        <taxon>Metazoa</taxon>
        <taxon>Spiralia</taxon>
        <taxon>Lophotrochozoa</taxon>
        <taxon>Platyhelminthes</taxon>
        <taxon>Trematoda</taxon>
        <taxon>Digenea</taxon>
        <taxon>Strigeidida</taxon>
        <taxon>Schistosomatoidea</taxon>
        <taxon>Schistosomatidae</taxon>
        <taxon>Schistosoma</taxon>
    </lineage>
</organism>
<proteinExistence type="predicted"/>
<dbReference type="AlphaFoldDB" id="A0A183MMG3"/>
<dbReference type="EMBL" id="UZAI01017324">
    <property type="protein sequence ID" value="VDP23359.1"/>
    <property type="molecule type" value="Genomic_DNA"/>
</dbReference>
<dbReference type="Proteomes" id="UP000277204">
    <property type="component" value="Unassembled WGS sequence"/>
</dbReference>
<name>A0A183MMG3_9TREM</name>
<gene>
    <name evidence="1" type="ORF">SMRZ_LOCUS17238</name>
</gene>
<accession>A0A183MMG3</accession>
<sequence>MENVRTRREANIASDYHLVMANLKLKLNKNWTTAQTAIQRFNKAFLRDIDRLNEFKITQQHVPSLTGSTEGRRNYYGGQLERHQKSINFNVSRGSGSKEPSS</sequence>